<evidence type="ECO:0000313" key="3">
    <source>
        <dbReference type="EMBL" id="CAD7459090.1"/>
    </source>
</evidence>
<gene>
    <name evidence="3" type="ORF">TTEB3V08_LOCUS7055</name>
</gene>
<feature type="domain" description="Bridge-like lipid transfer protein family member 1 C-terminal" evidence="2">
    <location>
        <begin position="5"/>
        <end position="61"/>
    </location>
</feature>
<organism evidence="3">
    <name type="scientific">Timema tahoe</name>
    <dbReference type="NCBI Taxonomy" id="61484"/>
    <lineage>
        <taxon>Eukaryota</taxon>
        <taxon>Metazoa</taxon>
        <taxon>Ecdysozoa</taxon>
        <taxon>Arthropoda</taxon>
        <taxon>Hexapoda</taxon>
        <taxon>Insecta</taxon>
        <taxon>Pterygota</taxon>
        <taxon>Neoptera</taxon>
        <taxon>Polyneoptera</taxon>
        <taxon>Phasmatodea</taxon>
        <taxon>Timematodea</taxon>
        <taxon>Timematoidea</taxon>
        <taxon>Timematidae</taxon>
        <taxon>Timema</taxon>
    </lineage>
</organism>
<dbReference type="GO" id="GO:0098793">
    <property type="term" value="C:presynapse"/>
    <property type="evidence" value="ECO:0007669"/>
    <property type="project" value="GOC"/>
</dbReference>
<evidence type="ECO:0000259" key="2">
    <source>
        <dbReference type="Pfam" id="PF25040"/>
    </source>
</evidence>
<protein>
    <recommendedName>
        <fullName evidence="2">Bridge-like lipid transfer protein family member 1 C-terminal domain-containing protein</fullName>
    </recommendedName>
</protein>
<accession>A0A7R9IIP5</accession>
<feature type="region of interest" description="Disordered" evidence="1">
    <location>
        <begin position="222"/>
        <end position="248"/>
    </location>
</feature>
<dbReference type="Pfam" id="PF25040">
    <property type="entry name" value="BLTP1_C"/>
    <property type="match status" value="1"/>
</dbReference>
<evidence type="ECO:0000256" key="1">
    <source>
        <dbReference type="SAM" id="MobiDB-lite"/>
    </source>
</evidence>
<proteinExistence type="predicted"/>
<sequence length="248" mass="28639">MLLLELKPTVDCSFITEFEDHIFVTVDAEAFFFLHDLITSYVKEKERVSSSAPIASVREGYHQEKVYLRTCKWQPRYLGHNRLSKPRAETKKNTREKKVKCWIRKIVDKQLQIGTLNIGILTARVEEIMDMVDERRVDVLGLSEAKWRGSCMRNVRNGLILLWKGNDEGRRNQVGFVVREGLQVEVNHRSRITPLTCTQEWGRLNLEKVNPHLRGARVENHLEKTTPSSPGRDSNLDLPVLGGRAQHD</sequence>
<dbReference type="PANTHER" id="PTHR31640">
    <property type="entry name" value="TRANSMEMBRANE PROTEIN KIAA1109"/>
    <property type="match status" value="1"/>
</dbReference>
<dbReference type="SUPFAM" id="SSF56219">
    <property type="entry name" value="DNase I-like"/>
    <property type="match status" value="1"/>
</dbReference>
<dbReference type="GO" id="GO:0048488">
    <property type="term" value="P:synaptic vesicle endocytosis"/>
    <property type="evidence" value="ECO:0007669"/>
    <property type="project" value="TreeGrafter"/>
</dbReference>
<dbReference type="EMBL" id="OE002654">
    <property type="protein sequence ID" value="CAD7459090.1"/>
    <property type="molecule type" value="Genomic_DNA"/>
</dbReference>
<reference evidence="3" key="1">
    <citation type="submission" date="2020-11" db="EMBL/GenBank/DDBJ databases">
        <authorList>
            <person name="Tran Van P."/>
        </authorList>
    </citation>
    <scope>NUCLEOTIDE SEQUENCE</scope>
</reference>
<dbReference type="InterPro" id="IPR033616">
    <property type="entry name" value="BLTP1"/>
</dbReference>
<name>A0A7R9IIP5_9NEOP</name>
<dbReference type="AlphaFoldDB" id="A0A7R9IIP5"/>
<dbReference type="InterPro" id="IPR056742">
    <property type="entry name" value="BLTP1_C"/>
</dbReference>
<dbReference type="PANTHER" id="PTHR31640:SF1">
    <property type="entry name" value="BRIDGE-LIKE LIPID TRANSFER PROTEIN FAMILY MEMBER 1"/>
    <property type="match status" value="1"/>
</dbReference>
<dbReference type="InterPro" id="IPR036691">
    <property type="entry name" value="Endo/exonu/phosph_ase_sf"/>
</dbReference>